<organism evidence="1">
    <name type="scientific">uncultured Caudovirales phage</name>
    <dbReference type="NCBI Taxonomy" id="2100421"/>
    <lineage>
        <taxon>Viruses</taxon>
        <taxon>Duplodnaviria</taxon>
        <taxon>Heunggongvirae</taxon>
        <taxon>Uroviricota</taxon>
        <taxon>Caudoviricetes</taxon>
        <taxon>Peduoviridae</taxon>
        <taxon>Maltschvirus</taxon>
        <taxon>Maltschvirus maltsch</taxon>
    </lineage>
</organism>
<reference evidence="1" key="1">
    <citation type="submission" date="2020-05" db="EMBL/GenBank/DDBJ databases">
        <authorList>
            <person name="Chiriac C."/>
            <person name="Salcher M."/>
            <person name="Ghai R."/>
            <person name="Kavagutti S V."/>
        </authorList>
    </citation>
    <scope>NUCLEOTIDE SEQUENCE</scope>
</reference>
<name>A0A6J7WYX4_9CAUD</name>
<gene>
    <name evidence="1" type="ORF">UFOVP359_131</name>
</gene>
<evidence type="ECO:0000313" key="1">
    <source>
        <dbReference type="EMBL" id="CAB5221912.1"/>
    </source>
</evidence>
<dbReference type="EMBL" id="LR798295">
    <property type="protein sequence ID" value="CAB5221912.1"/>
    <property type="molecule type" value="Genomic_DNA"/>
</dbReference>
<protein>
    <submittedName>
        <fullName evidence="1">Uncharacterized protein</fullName>
    </submittedName>
</protein>
<accession>A0A6J7WYX4</accession>
<proteinExistence type="predicted"/>
<sequence>MSNGSKVWLIEENVIGEILAVGAWYSQVKFFIDGVEHIEFLENEDFLPYELYGEE</sequence>